<reference evidence="1 2" key="1">
    <citation type="journal article" date="2023" name="bioRxiv">
        <title>High-quality genome assemblies of four members of thePodospora anserinaspecies complex.</title>
        <authorList>
            <person name="Ament-Velasquez S.L."/>
            <person name="Vogan A.A."/>
            <person name="Wallerman O."/>
            <person name="Hartmann F."/>
            <person name="Gautier V."/>
            <person name="Silar P."/>
            <person name="Giraud T."/>
            <person name="Johannesson H."/>
        </authorList>
    </citation>
    <scope>NUCLEOTIDE SEQUENCE [LARGE SCALE GENOMIC DNA]</scope>
    <source>
        <strain evidence="1 2">CBS 112042</strain>
    </source>
</reference>
<comment type="caution">
    <text evidence="1">The sequence shown here is derived from an EMBL/GenBank/DDBJ whole genome shotgun (WGS) entry which is preliminary data.</text>
</comment>
<dbReference type="GeneID" id="87901602"/>
<protein>
    <submittedName>
        <fullName evidence="1">Uncharacterized protein</fullName>
    </submittedName>
</protein>
<proteinExistence type="predicted"/>
<organism evidence="1 2">
    <name type="scientific">Podospora bellae-mahoneyi</name>
    <dbReference type="NCBI Taxonomy" id="2093777"/>
    <lineage>
        <taxon>Eukaryota</taxon>
        <taxon>Fungi</taxon>
        <taxon>Dikarya</taxon>
        <taxon>Ascomycota</taxon>
        <taxon>Pezizomycotina</taxon>
        <taxon>Sordariomycetes</taxon>
        <taxon>Sordariomycetidae</taxon>
        <taxon>Sordariales</taxon>
        <taxon>Podosporaceae</taxon>
        <taxon>Podospora</taxon>
    </lineage>
</organism>
<evidence type="ECO:0000313" key="2">
    <source>
        <dbReference type="Proteomes" id="UP001322138"/>
    </source>
</evidence>
<accession>A0ABR0F5E6</accession>
<dbReference type="EMBL" id="JAFFGZ010000009">
    <property type="protein sequence ID" value="KAK4639150.1"/>
    <property type="molecule type" value="Genomic_DNA"/>
</dbReference>
<dbReference type="Proteomes" id="UP001322138">
    <property type="component" value="Unassembled WGS sequence"/>
</dbReference>
<keyword evidence="2" id="KW-1185">Reference proteome</keyword>
<sequence>MTGITHHYSPRVRSCIHIHPSSLPATSAARLLLVFSHPKAITGPSLPSTNNFPLHDSIRHEFPAYVTHPLRFTPGQEETGGKSLRCRSHMSMSCLLWLPTQPSLCMCNKFPVMPRLSLPNIVLSAP</sequence>
<dbReference type="RefSeq" id="XP_062728126.1">
    <property type="nucleotide sequence ID" value="XM_062882120.1"/>
</dbReference>
<gene>
    <name evidence="1" type="ORF">QC761_705570</name>
</gene>
<evidence type="ECO:0000313" key="1">
    <source>
        <dbReference type="EMBL" id="KAK4639150.1"/>
    </source>
</evidence>
<name>A0ABR0F5E6_9PEZI</name>